<keyword evidence="1" id="KW-0812">Transmembrane</keyword>
<reference evidence="2 3" key="1">
    <citation type="submission" date="2024-11" db="EMBL/GenBank/DDBJ databases">
        <authorList>
            <person name="Lucas J.A."/>
        </authorList>
    </citation>
    <scope>NUCLEOTIDE SEQUENCE [LARGE SCALE GENOMIC DNA]</scope>
    <source>
        <strain evidence="2 3">Z 7.15</strain>
    </source>
</reference>
<feature type="transmembrane region" description="Helical" evidence="1">
    <location>
        <begin position="17"/>
        <end position="42"/>
    </location>
</feature>
<organism evidence="2 3">
    <name type="scientific">Pseudomonas pergaminensis</name>
    <dbReference type="NCBI Taxonomy" id="2853159"/>
    <lineage>
        <taxon>Bacteria</taxon>
        <taxon>Pseudomonadati</taxon>
        <taxon>Pseudomonadota</taxon>
        <taxon>Gammaproteobacteria</taxon>
        <taxon>Pseudomonadales</taxon>
        <taxon>Pseudomonadaceae</taxon>
        <taxon>Pseudomonas</taxon>
    </lineage>
</organism>
<dbReference type="Proteomes" id="UP001623008">
    <property type="component" value="Unassembled WGS sequence"/>
</dbReference>
<feature type="transmembrane region" description="Helical" evidence="1">
    <location>
        <begin position="113"/>
        <end position="136"/>
    </location>
</feature>
<comment type="caution">
    <text evidence="2">The sequence shown here is derived from an EMBL/GenBank/DDBJ whole genome shotgun (WGS) entry which is preliminary data.</text>
</comment>
<keyword evidence="1" id="KW-0472">Membrane</keyword>
<evidence type="ECO:0000256" key="1">
    <source>
        <dbReference type="SAM" id="Phobius"/>
    </source>
</evidence>
<sequence>MFSFVASALSFEDARVIYWNLMFACFLFVLIVPVWALYLSYFKIEKIRKNLKRSWYVISSDGSIGWDPISRSWAIRAVIGAFAFPARSIKHGRLSAEDYAEFPKMLKFILKSLGVCSVASVLGIFILLVIGELVGWEDVDWF</sequence>
<proteinExistence type="predicted"/>
<gene>
    <name evidence="2" type="ORF">ACJEBJ_24800</name>
</gene>
<name>A0ABW8R619_9PSED</name>
<accession>A0ABW8R619</accession>
<evidence type="ECO:0000313" key="2">
    <source>
        <dbReference type="EMBL" id="MFK9007351.1"/>
    </source>
</evidence>
<dbReference type="RefSeq" id="WP_406599348.1">
    <property type="nucleotide sequence ID" value="NZ_JBJHQF010000054.1"/>
</dbReference>
<protein>
    <submittedName>
        <fullName evidence="2">Uncharacterized protein</fullName>
    </submittedName>
</protein>
<keyword evidence="1" id="KW-1133">Transmembrane helix</keyword>
<dbReference type="EMBL" id="JBJHQF010000054">
    <property type="protein sequence ID" value="MFK9007351.1"/>
    <property type="molecule type" value="Genomic_DNA"/>
</dbReference>
<keyword evidence="3" id="KW-1185">Reference proteome</keyword>
<evidence type="ECO:0000313" key="3">
    <source>
        <dbReference type="Proteomes" id="UP001623008"/>
    </source>
</evidence>